<dbReference type="Gene3D" id="1.10.443.20">
    <property type="entry name" value="Centromere DNA-binding protein complex CBF3 subunit, domain 2"/>
    <property type="match status" value="1"/>
</dbReference>
<evidence type="ECO:0000259" key="1">
    <source>
        <dbReference type="Pfam" id="PF16787"/>
    </source>
</evidence>
<evidence type="ECO:0000313" key="3">
    <source>
        <dbReference type="Proteomes" id="UP000016801"/>
    </source>
</evidence>
<sequence>MSNGKTNQNGRIEYAGLLRHREIELCTMSAIANYLVWRWEQSGEDFPSFRTNMDWYDVQLLIGTPQATTKEISYSTQQQWIHKIYHHLGIHITKVTHAGRGSGPKEAEKLGINHDQIQRQGRWAGDAMHKAYLTSLPREFMRGMAGFQSEHAGTYFIARVEVEPPKELLDMVFPKLNYWLRQPTEDIATKSFLNYWSIFGWSFYKTQYCYEHDILSTLYGTFQSSVIQPRALITGFEKQQQYTQQLESKLDDPVLIV</sequence>
<dbReference type="eggNOG" id="ENOG502SSBX">
    <property type="taxonomic scope" value="Eukaryota"/>
</dbReference>
<dbReference type="Proteomes" id="UP000016801">
    <property type="component" value="Unassembled WGS sequence"/>
</dbReference>
<comment type="caution">
    <text evidence="2">The sequence shown here is derived from an EMBL/GenBank/DDBJ whole genome shotgun (WGS) entry which is preliminary data.</text>
</comment>
<accession>M1W6K0</accession>
<dbReference type="InterPro" id="IPR038279">
    <property type="entry name" value="Ndc10_dom2_sf"/>
</dbReference>
<dbReference type="SUPFAM" id="SSF56349">
    <property type="entry name" value="DNA breaking-rejoining enzymes"/>
    <property type="match status" value="1"/>
</dbReference>
<proteinExistence type="predicted"/>
<dbReference type="GO" id="GO:0003677">
    <property type="term" value="F:DNA binding"/>
    <property type="evidence" value="ECO:0007669"/>
    <property type="project" value="InterPro"/>
</dbReference>
<dbReference type="VEuPathDB" id="FungiDB:CPUR_01392"/>
<evidence type="ECO:0000313" key="2">
    <source>
        <dbReference type="EMBL" id="CCE27918.1"/>
    </source>
</evidence>
<dbReference type="AlphaFoldDB" id="M1W6K0"/>
<keyword evidence="3" id="KW-1185">Reference proteome</keyword>
<dbReference type="EMBL" id="CAGA01000006">
    <property type="protein sequence ID" value="CCE27918.1"/>
    <property type="molecule type" value="Genomic_DNA"/>
</dbReference>
<gene>
    <name evidence="2" type="ORF">CPUR_01392</name>
</gene>
<dbReference type="STRING" id="1111077.M1W6K0"/>
<organism evidence="2 3">
    <name type="scientific">Claviceps purpurea (strain 20.1)</name>
    <name type="common">Ergot fungus</name>
    <name type="synonym">Sphacelia segetum</name>
    <dbReference type="NCBI Taxonomy" id="1111077"/>
    <lineage>
        <taxon>Eukaryota</taxon>
        <taxon>Fungi</taxon>
        <taxon>Dikarya</taxon>
        <taxon>Ascomycota</taxon>
        <taxon>Pezizomycotina</taxon>
        <taxon>Sordariomycetes</taxon>
        <taxon>Hypocreomycetidae</taxon>
        <taxon>Hypocreales</taxon>
        <taxon>Clavicipitaceae</taxon>
        <taxon>Claviceps</taxon>
    </lineage>
</organism>
<protein>
    <recommendedName>
        <fullName evidence="1">Ndc10 domain-containing protein</fullName>
    </recommendedName>
</protein>
<dbReference type="OrthoDB" id="4206214at2759"/>
<dbReference type="InterPro" id="IPR031872">
    <property type="entry name" value="NDC10_II"/>
</dbReference>
<name>M1W6K0_CLAP2</name>
<reference evidence="2 3" key="1">
    <citation type="journal article" date="2013" name="PLoS Genet.">
        <title>Plant-symbiotic fungi as chemical engineers: Multi-genome analysis of the Clavicipitaceae reveals dynamics of alkaloid loci.</title>
        <authorList>
            <person name="Schardl C.L."/>
            <person name="Young C.A."/>
            <person name="Hesse U."/>
            <person name="Amyotte S.G."/>
            <person name="Andreeva K."/>
            <person name="Calie P.J."/>
            <person name="Fleetwood D.J."/>
            <person name="Haws D.C."/>
            <person name="Moore N."/>
            <person name="Oeser B."/>
            <person name="Panaccione D.G."/>
            <person name="Schweri K.K."/>
            <person name="Voisey C.R."/>
            <person name="Farman M.L."/>
            <person name="Jaromczyk J.W."/>
            <person name="Roe B.A."/>
            <person name="O'Sullivan D.M."/>
            <person name="Scott B."/>
            <person name="Tudzynski P."/>
            <person name="An Z."/>
            <person name="Arnaoudova E.G."/>
            <person name="Bullock C.T."/>
            <person name="Charlton N.D."/>
            <person name="Chen L."/>
            <person name="Cox M."/>
            <person name="Dinkins R.D."/>
            <person name="Florea S."/>
            <person name="Glenn A.E."/>
            <person name="Gordon A."/>
            <person name="Gueldener U."/>
            <person name="Harris D.R."/>
            <person name="Hollin W."/>
            <person name="Jaromczyk J."/>
            <person name="Johnson R.D."/>
            <person name="Khan A.K."/>
            <person name="Leistner E."/>
            <person name="Leuchtmann A."/>
            <person name="Li C."/>
            <person name="Liu J."/>
            <person name="Liu J."/>
            <person name="Liu M."/>
            <person name="Mace W."/>
            <person name="Machado C."/>
            <person name="Nagabhyru P."/>
            <person name="Pan J."/>
            <person name="Schmid J."/>
            <person name="Sugawara K."/>
            <person name="Steiner U."/>
            <person name="Takach J.E."/>
            <person name="Tanaka E."/>
            <person name="Webb J.S."/>
            <person name="Wilson E.V."/>
            <person name="Wiseman J.L."/>
            <person name="Yoshida R."/>
            <person name="Zeng Z."/>
        </authorList>
    </citation>
    <scope>NUCLEOTIDE SEQUENCE [LARGE SCALE GENOMIC DNA]</scope>
    <source>
        <strain evidence="2 3">20.1</strain>
    </source>
</reference>
<feature type="domain" description="Ndc10" evidence="1">
    <location>
        <begin position="2"/>
        <end position="194"/>
    </location>
</feature>
<dbReference type="HOGENOM" id="CLU_1081844_0_0_1"/>
<dbReference type="InterPro" id="IPR011010">
    <property type="entry name" value="DNA_brk_join_enz"/>
</dbReference>
<dbReference type="Pfam" id="PF16787">
    <property type="entry name" value="NDC10_II"/>
    <property type="match status" value="1"/>
</dbReference>